<accession>A0ACC2IV15</accession>
<evidence type="ECO:0000313" key="2">
    <source>
        <dbReference type="Proteomes" id="UP001153331"/>
    </source>
</evidence>
<reference evidence="1" key="1">
    <citation type="submission" date="2022-11" db="EMBL/GenBank/DDBJ databases">
        <title>Genome Sequence of Boeremia exigua.</title>
        <authorList>
            <person name="Buettner E."/>
        </authorList>
    </citation>
    <scope>NUCLEOTIDE SEQUENCE</scope>
    <source>
        <strain evidence="1">CU02</strain>
    </source>
</reference>
<keyword evidence="2" id="KW-1185">Reference proteome</keyword>
<proteinExistence type="predicted"/>
<protein>
    <submittedName>
        <fullName evidence="1">Uncharacterized protein</fullName>
    </submittedName>
</protein>
<sequence>MKRHLRPSDDDGLRKRHSASPSSIPDIVRTTSQNALRACDSSSSQQSGLCSGASLVCYGSLLDLAVQIRDDPSPASGSLLSSNSANEFVLLEQSFRGDYCWLNMHSGVAFGCLSARTSQHLKRLSNISCVVVECIVPVTGLRKARTEWQRSGNSAQLLVTLNVYGHDHAAFSVGDSLAAAKLFLQVPSYDRRSAVYDNPQYLKLPDVGHISLNEEPVLDSQPPSEDQNDASTAEIATLFDHIPQCESLNGVFSSDRIKTPLIKHQSEAVDFIRKRETRDLPLSLSLWRSKVSPNGVLYHTHVITGTKSGEMEEVTGGILGDDMGLGKTLSMLAAIVVSLDDALRFAYNSTRAPIQYWQDITPSKSTLVIVPSACQFNILAPKTSLLMQTVLLGSWTDEVERHVVPNTLSFHRFHGRGKTVGLTELLQHHIVLTTYASIAADFCRGGSILHRIRWYRVVLDEAHFIRNPATQQFRAINALPSEIRWCMTGTPIQNSLEDLGALVKFLRVPVLEDLAIFRKQITTPVIANVSGRFTNLRRLLEAMCLRRTKSLLNLPEPVTHVERLALSPEERLAYQDFGALCKQSIDMAVSGHSMKKANQHVIQAILGMRLFCNDGERALMKRMNARGLPSDPEEALTYLQTSADSSCIYCGTDITAMYLEDDKSSGRLTICQHLICGECQSEYEDDLDHSLQFGRAECPKCGLQGDRQSFIVRPGAGSVEHKRSETDPYSTKLLGLLRNVKAQDIGDKCIVFSFWKTTLDNVASMFDAHAMSYYRIHGQITASKRSRILNDFEMSRTVRILLITLGTGAVGLNRLKVANQIHILEPQWNPSIESQAIGRVLRMGQEKSVKIIRYIMKGTVEESVQSRQLRKLQLARGGFGLVKDEHTSRRVEEIMASTQTLPVNTTKAATGSAMSSTLNVAAAGSEKPRLVSTTSYLCALSQGSPTALARHPGLAKPRTARRPVASRPCLVVVEEFTQTLDSNTEIEDYELTEDQKTKIFTYAPQLVVHRSSVQGHRAVVFCDAKSSVEKFTKKSSARVRAKVQRKRFGHD</sequence>
<gene>
    <name evidence="1" type="ORF">OPT61_g181</name>
</gene>
<organism evidence="1 2">
    <name type="scientific">Boeremia exigua</name>
    <dbReference type="NCBI Taxonomy" id="749465"/>
    <lineage>
        <taxon>Eukaryota</taxon>
        <taxon>Fungi</taxon>
        <taxon>Dikarya</taxon>
        <taxon>Ascomycota</taxon>
        <taxon>Pezizomycotina</taxon>
        <taxon>Dothideomycetes</taxon>
        <taxon>Pleosporomycetidae</taxon>
        <taxon>Pleosporales</taxon>
        <taxon>Pleosporineae</taxon>
        <taxon>Didymellaceae</taxon>
        <taxon>Boeremia</taxon>
    </lineage>
</organism>
<comment type="caution">
    <text evidence="1">The sequence shown here is derived from an EMBL/GenBank/DDBJ whole genome shotgun (WGS) entry which is preliminary data.</text>
</comment>
<dbReference type="Proteomes" id="UP001153331">
    <property type="component" value="Unassembled WGS sequence"/>
</dbReference>
<name>A0ACC2IV15_9PLEO</name>
<evidence type="ECO:0000313" key="1">
    <source>
        <dbReference type="EMBL" id="KAJ8118914.1"/>
    </source>
</evidence>
<dbReference type="EMBL" id="JAPHNI010000006">
    <property type="protein sequence ID" value="KAJ8118914.1"/>
    <property type="molecule type" value="Genomic_DNA"/>
</dbReference>